<dbReference type="Proteomes" id="UP001177021">
    <property type="component" value="Unassembled WGS sequence"/>
</dbReference>
<proteinExistence type="predicted"/>
<reference evidence="1" key="1">
    <citation type="submission" date="2023-10" db="EMBL/GenBank/DDBJ databases">
        <authorList>
            <person name="Rodriguez Cubillos JULIANA M."/>
            <person name="De Vega J."/>
        </authorList>
    </citation>
    <scope>NUCLEOTIDE SEQUENCE</scope>
</reference>
<organism evidence="1 2">
    <name type="scientific">Trifolium pratense</name>
    <name type="common">Red clover</name>
    <dbReference type="NCBI Taxonomy" id="57577"/>
    <lineage>
        <taxon>Eukaryota</taxon>
        <taxon>Viridiplantae</taxon>
        <taxon>Streptophyta</taxon>
        <taxon>Embryophyta</taxon>
        <taxon>Tracheophyta</taxon>
        <taxon>Spermatophyta</taxon>
        <taxon>Magnoliopsida</taxon>
        <taxon>eudicotyledons</taxon>
        <taxon>Gunneridae</taxon>
        <taxon>Pentapetalae</taxon>
        <taxon>rosids</taxon>
        <taxon>fabids</taxon>
        <taxon>Fabales</taxon>
        <taxon>Fabaceae</taxon>
        <taxon>Papilionoideae</taxon>
        <taxon>50 kb inversion clade</taxon>
        <taxon>NPAAA clade</taxon>
        <taxon>Hologalegina</taxon>
        <taxon>IRL clade</taxon>
        <taxon>Trifolieae</taxon>
        <taxon>Trifolium</taxon>
    </lineage>
</organism>
<accession>A0ACB0LLT8</accession>
<sequence>MLKSKEPPLCSCKNPLWVAAFFFKQLKKAQIMDADISSSVDKIMHYEMDAVSYRILAYLVLGVVKTYSKKVEYLLDDCNDMLSEINKFVINTKNNAPVKAVRMAFIMPDTFELDAIDLGELEDTSGYHTAPPEQITLKEVLSNTGGFAQFSQERFEDFDMQFEGFGFGETSCSLDQLMAENSFLQFQPMDFDFEVFPSNSRNNLIEGSSGKQLEFQRKVPFEDGQSSANPLESTTINETPQSKFHDDSTARPKPGATESNSRNNLIEGSSEKQLEFQKKVSFEDGQSSANPSESATINETPQSKFHDDSIARPKPKPGATESNSRNNLIEGSSEKQLEFLKKVSFEDGQSSANPSEATIINETPQSKFHGALSQKRKKFHGGSIARPKPGATKSDFMLIPTPDATERAHFSKKRKFVIDGTQTLSNEILRKRIHDASDVVSVRKSLRISLIDKLRKTQMFSLLNGFNESLFPYHSPKLQRLLSNNKLEISTSLKIGSDVQESEAVGIPEHIEIAPEIPPTRSDSVADEEILGEVDAAESQATAPETPPLGPSSPRRSIERGQPSESSDNMEEEEINSLQETNSCETENSNMCKSGWSEQTSKVATYLSNQKEAGSVNLSKVSEGRTRKESARLFYEILVLKTTNYVDVQQKDAYGDIEVRKLPKFDQTFGV</sequence>
<evidence type="ECO:0000313" key="1">
    <source>
        <dbReference type="EMBL" id="CAJ2669590.1"/>
    </source>
</evidence>
<gene>
    <name evidence="1" type="ORF">MILVUS5_LOCUS33777</name>
</gene>
<comment type="caution">
    <text evidence="1">The sequence shown here is derived from an EMBL/GenBank/DDBJ whole genome shotgun (WGS) entry which is preliminary data.</text>
</comment>
<evidence type="ECO:0000313" key="2">
    <source>
        <dbReference type="Proteomes" id="UP001177021"/>
    </source>
</evidence>
<name>A0ACB0LLT8_TRIPR</name>
<keyword evidence="2" id="KW-1185">Reference proteome</keyword>
<protein>
    <submittedName>
        <fullName evidence="1">Uncharacterized protein</fullName>
    </submittedName>
</protein>
<dbReference type="EMBL" id="CASHSV030000615">
    <property type="protein sequence ID" value="CAJ2669590.1"/>
    <property type="molecule type" value="Genomic_DNA"/>
</dbReference>